<feature type="non-terminal residue" evidence="3">
    <location>
        <position position="164"/>
    </location>
</feature>
<feature type="coiled-coil region" evidence="1">
    <location>
        <begin position="117"/>
        <end position="158"/>
    </location>
</feature>
<gene>
    <name evidence="3" type="ORF">FWILDA_LOCUS19715</name>
</gene>
<comment type="caution">
    <text evidence="3">The sequence shown here is derived from an EMBL/GenBank/DDBJ whole genome shotgun (WGS) entry which is preliminary data.</text>
</comment>
<evidence type="ECO:0000256" key="1">
    <source>
        <dbReference type="SAM" id="Coils"/>
    </source>
</evidence>
<dbReference type="EMBL" id="CAMKVN010025244">
    <property type="protein sequence ID" value="CAI2200735.1"/>
    <property type="molecule type" value="Genomic_DNA"/>
</dbReference>
<evidence type="ECO:0000313" key="4">
    <source>
        <dbReference type="Proteomes" id="UP001153678"/>
    </source>
</evidence>
<feature type="non-terminal residue" evidence="3">
    <location>
        <position position="1"/>
    </location>
</feature>
<proteinExistence type="predicted"/>
<dbReference type="AlphaFoldDB" id="A0A9W4X493"/>
<reference evidence="3" key="1">
    <citation type="submission" date="2022-08" db="EMBL/GenBank/DDBJ databases">
        <authorList>
            <person name="Kallberg Y."/>
            <person name="Tangrot J."/>
            <person name="Rosling A."/>
        </authorList>
    </citation>
    <scope>NUCLEOTIDE SEQUENCE</scope>
    <source>
        <strain evidence="3">Wild A</strain>
    </source>
</reference>
<feature type="region of interest" description="Disordered" evidence="2">
    <location>
        <begin position="36"/>
        <end position="58"/>
    </location>
</feature>
<name>A0A9W4X493_9GLOM</name>
<keyword evidence="1" id="KW-0175">Coiled coil</keyword>
<sequence>LATSQAAETVAITTIENLNNQIKKITEDNRLLNERKQAESKKVDQAKKEAGEEISQKNSKIAELEAKLEKSLEEEKKLRQAQATELASKRVDAELAEEFEALRTTKDSELAAHELKIEKDTKLLEASEAAITKAEKKWESLNTNYIKLEKERDEIQEQLIKAEN</sequence>
<accession>A0A9W4X493</accession>
<organism evidence="3 4">
    <name type="scientific">Funneliformis geosporum</name>
    <dbReference type="NCBI Taxonomy" id="1117311"/>
    <lineage>
        <taxon>Eukaryota</taxon>
        <taxon>Fungi</taxon>
        <taxon>Fungi incertae sedis</taxon>
        <taxon>Mucoromycota</taxon>
        <taxon>Glomeromycotina</taxon>
        <taxon>Glomeromycetes</taxon>
        <taxon>Glomerales</taxon>
        <taxon>Glomeraceae</taxon>
        <taxon>Funneliformis</taxon>
    </lineage>
</organism>
<keyword evidence="4" id="KW-1185">Reference proteome</keyword>
<protein>
    <submittedName>
        <fullName evidence="3">5753_t:CDS:1</fullName>
    </submittedName>
</protein>
<evidence type="ECO:0000256" key="2">
    <source>
        <dbReference type="SAM" id="MobiDB-lite"/>
    </source>
</evidence>
<evidence type="ECO:0000313" key="3">
    <source>
        <dbReference type="EMBL" id="CAI2200735.1"/>
    </source>
</evidence>
<dbReference type="Proteomes" id="UP001153678">
    <property type="component" value="Unassembled WGS sequence"/>
</dbReference>